<proteinExistence type="predicted"/>
<dbReference type="AlphaFoldDB" id="A0A1H3A0B8"/>
<dbReference type="PANTHER" id="PTHR44688">
    <property type="entry name" value="DNA-BINDING TRANSCRIPTIONAL ACTIVATOR DEVR_DOSR"/>
    <property type="match status" value="1"/>
</dbReference>
<organism evidence="5 6">
    <name type="scientific">Litoreibacter albidus</name>
    <dbReference type="NCBI Taxonomy" id="670155"/>
    <lineage>
        <taxon>Bacteria</taxon>
        <taxon>Pseudomonadati</taxon>
        <taxon>Pseudomonadota</taxon>
        <taxon>Alphaproteobacteria</taxon>
        <taxon>Rhodobacterales</taxon>
        <taxon>Roseobacteraceae</taxon>
        <taxon>Litoreibacter</taxon>
    </lineage>
</organism>
<sequence>MGLSSLQIALGSEALNIQTDMSVTMSPDANAAGIGWNLMSRHTVAEFAELRSEHEPEWRAWCQLAFAGLSSPGGTQPIVTLTTREQDCLAYVADGLRTADIAHRLGVAEVTVEMHLRKARARLRARTRDHAVAVAIRRGLI</sequence>
<keyword evidence="3" id="KW-0804">Transcription</keyword>
<keyword evidence="1" id="KW-0805">Transcription regulation</keyword>
<dbReference type="Gene3D" id="1.10.10.10">
    <property type="entry name" value="Winged helix-like DNA-binding domain superfamily/Winged helix DNA-binding domain"/>
    <property type="match status" value="1"/>
</dbReference>
<name>A0A1H3A0B8_9RHOB</name>
<dbReference type="STRING" id="670155.SAMN04488001_2673"/>
<evidence type="ECO:0000256" key="3">
    <source>
        <dbReference type="ARBA" id="ARBA00023163"/>
    </source>
</evidence>
<reference evidence="6" key="1">
    <citation type="submission" date="2016-10" db="EMBL/GenBank/DDBJ databases">
        <authorList>
            <person name="Varghese N."/>
            <person name="Submissions S."/>
        </authorList>
    </citation>
    <scope>NUCLEOTIDE SEQUENCE [LARGE SCALE GENOMIC DNA]</scope>
    <source>
        <strain evidence="6">DSM 26922</strain>
    </source>
</reference>
<evidence type="ECO:0000256" key="1">
    <source>
        <dbReference type="ARBA" id="ARBA00023015"/>
    </source>
</evidence>
<evidence type="ECO:0000313" key="6">
    <source>
        <dbReference type="Proteomes" id="UP000199441"/>
    </source>
</evidence>
<protein>
    <submittedName>
        <fullName evidence="5">DNA-binding transcriptional regulator, CsgD family</fullName>
    </submittedName>
</protein>
<dbReference type="InterPro" id="IPR036388">
    <property type="entry name" value="WH-like_DNA-bd_sf"/>
</dbReference>
<dbReference type="PANTHER" id="PTHR44688:SF16">
    <property type="entry name" value="DNA-BINDING TRANSCRIPTIONAL ACTIVATOR DEVR_DOSR"/>
    <property type="match status" value="1"/>
</dbReference>
<dbReference type="OrthoDB" id="7692966at2"/>
<gene>
    <name evidence="5" type="ORF">SAMN04488001_2673</name>
</gene>
<accession>A0A1H3A0B8</accession>
<dbReference type="GO" id="GO:0006355">
    <property type="term" value="P:regulation of DNA-templated transcription"/>
    <property type="evidence" value="ECO:0007669"/>
    <property type="project" value="InterPro"/>
</dbReference>
<dbReference type="EMBL" id="FNOI01000005">
    <property type="protein sequence ID" value="SDX22678.1"/>
    <property type="molecule type" value="Genomic_DNA"/>
</dbReference>
<dbReference type="SMART" id="SM00421">
    <property type="entry name" value="HTH_LUXR"/>
    <property type="match status" value="1"/>
</dbReference>
<feature type="domain" description="HTH luxR-type" evidence="4">
    <location>
        <begin position="74"/>
        <end position="139"/>
    </location>
</feature>
<dbReference type="Pfam" id="PF00196">
    <property type="entry name" value="GerE"/>
    <property type="match status" value="1"/>
</dbReference>
<keyword evidence="6" id="KW-1185">Reference proteome</keyword>
<keyword evidence="2 5" id="KW-0238">DNA-binding</keyword>
<dbReference type="GO" id="GO:0003677">
    <property type="term" value="F:DNA binding"/>
    <property type="evidence" value="ECO:0007669"/>
    <property type="project" value="UniProtKB-KW"/>
</dbReference>
<dbReference type="PRINTS" id="PR00038">
    <property type="entry name" value="HTHLUXR"/>
</dbReference>
<evidence type="ECO:0000259" key="4">
    <source>
        <dbReference type="PROSITE" id="PS50043"/>
    </source>
</evidence>
<dbReference type="PROSITE" id="PS50043">
    <property type="entry name" value="HTH_LUXR_2"/>
    <property type="match status" value="1"/>
</dbReference>
<dbReference type="InterPro" id="IPR000792">
    <property type="entry name" value="Tscrpt_reg_LuxR_C"/>
</dbReference>
<evidence type="ECO:0000313" key="5">
    <source>
        <dbReference type="EMBL" id="SDX22678.1"/>
    </source>
</evidence>
<evidence type="ECO:0000256" key="2">
    <source>
        <dbReference type="ARBA" id="ARBA00023125"/>
    </source>
</evidence>
<dbReference type="Proteomes" id="UP000199441">
    <property type="component" value="Unassembled WGS sequence"/>
</dbReference>
<dbReference type="InterPro" id="IPR016032">
    <property type="entry name" value="Sig_transdc_resp-reg_C-effctor"/>
</dbReference>
<dbReference type="SUPFAM" id="SSF46894">
    <property type="entry name" value="C-terminal effector domain of the bipartite response regulators"/>
    <property type="match status" value="1"/>
</dbReference>